<dbReference type="KEGG" id="ssl:SS1G_03099"/>
<proteinExistence type="predicted"/>
<dbReference type="InParanoid" id="A7ECR0"/>
<dbReference type="EMBL" id="CH476623">
    <property type="protein sequence ID" value="EDO00239.1"/>
    <property type="molecule type" value="Genomic_DNA"/>
</dbReference>
<dbReference type="Proteomes" id="UP000001312">
    <property type="component" value="Unassembled WGS sequence"/>
</dbReference>
<sequence length="49" mass="5344">MSTRPSTTTSDLTLEHAFSLQLVHALLINSKLVVLANAFQANTPTSQFQ</sequence>
<reference evidence="2" key="1">
    <citation type="journal article" date="2011" name="PLoS Genet.">
        <title>Genomic analysis of the necrotrophic fungal pathogens Sclerotinia sclerotiorum and Botrytis cinerea.</title>
        <authorList>
            <person name="Amselem J."/>
            <person name="Cuomo C.A."/>
            <person name="van Kan J.A."/>
            <person name="Viaud M."/>
            <person name="Benito E.P."/>
            <person name="Couloux A."/>
            <person name="Coutinho P.M."/>
            <person name="de Vries R.P."/>
            <person name="Dyer P.S."/>
            <person name="Fillinger S."/>
            <person name="Fournier E."/>
            <person name="Gout L."/>
            <person name="Hahn M."/>
            <person name="Kohn L."/>
            <person name="Lapalu N."/>
            <person name="Plummer K.M."/>
            <person name="Pradier J.M."/>
            <person name="Quevillon E."/>
            <person name="Sharon A."/>
            <person name="Simon A."/>
            <person name="ten Have A."/>
            <person name="Tudzynski B."/>
            <person name="Tudzynski P."/>
            <person name="Wincker P."/>
            <person name="Andrew M."/>
            <person name="Anthouard V."/>
            <person name="Beever R.E."/>
            <person name="Beffa R."/>
            <person name="Benoit I."/>
            <person name="Bouzid O."/>
            <person name="Brault B."/>
            <person name="Chen Z."/>
            <person name="Choquer M."/>
            <person name="Collemare J."/>
            <person name="Cotton P."/>
            <person name="Danchin E.G."/>
            <person name="Da Silva C."/>
            <person name="Gautier A."/>
            <person name="Giraud C."/>
            <person name="Giraud T."/>
            <person name="Gonzalez C."/>
            <person name="Grossetete S."/>
            <person name="Guldener U."/>
            <person name="Henrissat B."/>
            <person name="Howlett B.J."/>
            <person name="Kodira C."/>
            <person name="Kretschmer M."/>
            <person name="Lappartient A."/>
            <person name="Leroch M."/>
            <person name="Levis C."/>
            <person name="Mauceli E."/>
            <person name="Neuveglise C."/>
            <person name="Oeser B."/>
            <person name="Pearson M."/>
            <person name="Poulain J."/>
            <person name="Poussereau N."/>
            <person name="Quesneville H."/>
            <person name="Rascle C."/>
            <person name="Schumacher J."/>
            <person name="Segurens B."/>
            <person name="Sexton A."/>
            <person name="Silva E."/>
            <person name="Sirven C."/>
            <person name="Soanes D.M."/>
            <person name="Talbot N.J."/>
            <person name="Templeton M."/>
            <person name="Yandava C."/>
            <person name="Yarden O."/>
            <person name="Zeng Q."/>
            <person name="Rollins J.A."/>
            <person name="Lebrun M.H."/>
            <person name="Dickman M."/>
        </authorList>
    </citation>
    <scope>NUCLEOTIDE SEQUENCE [LARGE SCALE GENOMIC DNA]</scope>
    <source>
        <strain evidence="2">ATCC 18683 / 1980 / Ss-1</strain>
    </source>
</reference>
<accession>A7ECR0</accession>
<dbReference type="GeneID" id="5492696"/>
<keyword evidence="2" id="KW-1185">Reference proteome</keyword>
<protein>
    <submittedName>
        <fullName evidence="1">Uncharacterized protein</fullName>
    </submittedName>
</protein>
<name>A7ECR0_SCLS1</name>
<dbReference type="AlphaFoldDB" id="A7ECR0"/>
<gene>
    <name evidence="1" type="ORF">SS1G_03099</name>
</gene>
<dbReference type="RefSeq" id="XP_001596876.1">
    <property type="nucleotide sequence ID" value="XM_001596826.1"/>
</dbReference>
<dbReference type="HOGENOM" id="CLU_3143895_0_0_1"/>
<organism evidence="1 2">
    <name type="scientific">Sclerotinia sclerotiorum (strain ATCC 18683 / 1980 / Ss-1)</name>
    <name type="common">White mold</name>
    <name type="synonym">Whetzelinia sclerotiorum</name>
    <dbReference type="NCBI Taxonomy" id="665079"/>
    <lineage>
        <taxon>Eukaryota</taxon>
        <taxon>Fungi</taxon>
        <taxon>Dikarya</taxon>
        <taxon>Ascomycota</taxon>
        <taxon>Pezizomycotina</taxon>
        <taxon>Leotiomycetes</taxon>
        <taxon>Helotiales</taxon>
        <taxon>Sclerotiniaceae</taxon>
        <taxon>Sclerotinia</taxon>
    </lineage>
</organism>
<evidence type="ECO:0000313" key="1">
    <source>
        <dbReference type="EMBL" id="EDO00239.1"/>
    </source>
</evidence>
<evidence type="ECO:0000313" key="2">
    <source>
        <dbReference type="Proteomes" id="UP000001312"/>
    </source>
</evidence>